<dbReference type="SFLD" id="SFLDS00003">
    <property type="entry name" value="Haloacid_Dehalogenase"/>
    <property type="match status" value="1"/>
</dbReference>
<dbReference type="Gene3D" id="3.40.50.1000">
    <property type="entry name" value="HAD superfamily/HAD-like"/>
    <property type="match status" value="1"/>
</dbReference>
<comment type="caution">
    <text evidence="1">The sequence shown here is derived from an EMBL/GenBank/DDBJ whole genome shotgun (WGS) entry which is preliminary data.</text>
</comment>
<name>A0A8H6HKS5_9AGAR</name>
<dbReference type="NCBIfam" id="TIGR01685">
    <property type="entry name" value="MDP-1"/>
    <property type="match status" value="1"/>
</dbReference>
<dbReference type="AlphaFoldDB" id="A0A8H6HKS5"/>
<dbReference type="SUPFAM" id="SSF56784">
    <property type="entry name" value="HAD-like"/>
    <property type="match status" value="1"/>
</dbReference>
<evidence type="ECO:0000313" key="1">
    <source>
        <dbReference type="EMBL" id="KAF6747526.1"/>
    </source>
</evidence>
<dbReference type="InterPro" id="IPR036412">
    <property type="entry name" value="HAD-like_sf"/>
</dbReference>
<dbReference type="NCBIfam" id="TIGR01681">
    <property type="entry name" value="HAD-SF-IIIC"/>
    <property type="match status" value="1"/>
</dbReference>
<protein>
    <submittedName>
        <fullName evidence="1">Magnesium-dependent phosphatase-1</fullName>
    </submittedName>
</protein>
<dbReference type="Pfam" id="PF12689">
    <property type="entry name" value="Acid_PPase"/>
    <property type="match status" value="1"/>
</dbReference>
<dbReference type="OrthoDB" id="2865258at2759"/>
<proteinExistence type="predicted"/>
<dbReference type="PANTHER" id="PTHR17901">
    <property type="entry name" value="MAGNESIUM-DEPENDENT PHOSPHATASE 1 MDP1"/>
    <property type="match status" value="1"/>
</dbReference>
<keyword evidence="2" id="KW-1185">Reference proteome</keyword>
<dbReference type="GO" id="GO:0003993">
    <property type="term" value="F:acid phosphatase activity"/>
    <property type="evidence" value="ECO:0007669"/>
    <property type="project" value="TreeGrafter"/>
</dbReference>
<gene>
    <name evidence="1" type="ORF">DFP72DRAFT_821689</name>
</gene>
<dbReference type="InterPro" id="IPR010033">
    <property type="entry name" value="HAD_SF_ppase_IIIC"/>
</dbReference>
<dbReference type="PANTHER" id="PTHR17901:SF14">
    <property type="entry name" value="MAGNESIUM-DEPENDENT PHOSPHATASE 1"/>
    <property type="match status" value="1"/>
</dbReference>
<sequence>MATEGPFPKLIAFDLDYTLWDLWIDTHVDGPLHRNGETVNQVLDRNNQPIRFYRDVPDILHTIRAWRIEDREEGDNKVVIAACSRTSAPALARQCLNLLLVPPPPHMSGEDVESKPVVAAKFFDEMEIYPGSKLTHFKKIHQRTGIPYEEMVFFDDERRNGEVEKLGVTFIHVPIGLNRKVFDDGVKHWRKKRSETA</sequence>
<dbReference type="InterPro" id="IPR010036">
    <property type="entry name" value="MDP_1_eu_arc"/>
</dbReference>
<dbReference type="SFLD" id="SFLDG01129">
    <property type="entry name" value="C1.5:_HAD__Beta-PGM__Phosphata"/>
    <property type="match status" value="1"/>
</dbReference>
<organism evidence="1 2">
    <name type="scientific">Ephemerocybe angulata</name>
    <dbReference type="NCBI Taxonomy" id="980116"/>
    <lineage>
        <taxon>Eukaryota</taxon>
        <taxon>Fungi</taxon>
        <taxon>Dikarya</taxon>
        <taxon>Basidiomycota</taxon>
        <taxon>Agaricomycotina</taxon>
        <taxon>Agaricomycetes</taxon>
        <taxon>Agaricomycetidae</taxon>
        <taxon>Agaricales</taxon>
        <taxon>Agaricineae</taxon>
        <taxon>Psathyrellaceae</taxon>
        <taxon>Ephemerocybe</taxon>
    </lineage>
</organism>
<evidence type="ECO:0000313" key="2">
    <source>
        <dbReference type="Proteomes" id="UP000521943"/>
    </source>
</evidence>
<dbReference type="Proteomes" id="UP000521943">
    <property type="component" value="Unassembled WGS sequence"/>
</dbReference>
<dbReference type="EMBL" id="JACGCI010000080">
    <property type="protein sequence ID" value="KAF6747526.1"/>
    <property type="molecule type" value="Genomic_DNA"/>
</dbReference>
<dbReference type="SFLD" id="SFLDG01131">
    <property type="entry name" value="C1.5.2:_MDP_Like"/>
    <property type="match status" value="1"/>
</dbReference>
<accession>A0A8H6HKS5</accession>
<reference evidence="1 2" key="1">
    <citation type="submission" date="2020-07" db="EMBL/GenBank/DDBJ databases">
        <title>Comparative genomics of pyrophilous fungi reveals a link between fire events and developmental genes.</title>
        <authorList>
            <consortium name="DOE Joint Genome Institute"/>
            <person name="Steindorff A.S."/>
            <person name="Carver A."/>
            <person name="Calhoun S."/>
            <person name="Stillman K."/>
            <person name="Liu H."/>
            <person name="Lipzen A."/>
            <person name="Pangilinan J."/>
            <person name="Labutti K."/>
            <person name="Bruns T.D."/>
            <person name="Grigoriev I.V."/>
        </authorList>
    </citation>
    <scope>NUCLEOTIDE SEQUENCE [LARGE SCALE GENOMIC DNA]</scope>
    <source>
        <strain evidence="1 2">CBS 144469</strain>
    </source>
</reference>
<dbReference type="InterPro" id="IPR023214">
    <property type="entry name" value="HAD_sf"/>
</dbReference>